<dbReference type="AlphaFoldDB" id="A0A0P6XP00"/>
<organism evidence="1 2">
    <name type="scientific">Herpetosiphon geysericola</name>
    <dbReference type="NCBI Taxonomy" id="70996"/>
    <lineage>
        <taxon>Bacteria</taxon>
        <taxon>Bacillati</taxon>
        <taxon>Chloroflexota</taxon>
        <taxon>Chloroflexia</taxon>
        <taxon>Herpetosiphonales</taxon>
        <taxon>Herpetosiphonaceae</taxon>
        <taxon>Herpetosiphon</taxon>
    </lineage>
</organism>
<evidence type="ECO:0000313" key="2">
    <source>
        <dbReference type="Proteomes" id="UP000050277"/>
    </source>
</evidence>
<keyword evidence="2" id="KW-1185">Reference proteome</keyword>
<proteinExistence type="predicted"/>
<sequence>MGMDYSYNPYFFTEAYGGINEITLWEVGLNAGQLFFAQIEAFEKIFNQHSGFYDTQADAIYLLDAGKLKALIDAMLGYYNAARHNPLRSILFDSSIQILLVLYKRAMGEWLPAPAALMDTIEQIEIAMGRGYLKRND</sequence>
<comment type="caution">
    <text evidence="1">The sequence shown here is derived from an EMBL/GenBank/DDBJ whole genome shotgun (WGS) entry which is preliminary data.</text>
</comment>
<dbReference type="Proteomes" id="UP000050277">
    <property type="component" value="Unassembled WGS sequence"/>
</dbReference>
<reference evidence="1 2" key="1">
    <citation type="submission" date="2015-07" db="EMBL/GenBank/DDBJ databases">
        <title>Whole genome sequence of Herpetosiphon geysericola DSM 7119.</title>
        <authorList>
            <person name="Hemp J."/>
            <person name="Ward L.M."/>
            <person name="Pace L.A."/>
            <person name="Fischer W.W."/>
        </authorList>
    </citation>
    <scope>NUCLEOTIDE SEQUENCE [LARGE SCALE GENOMIC DNA]</scope>
    <source>
        <strain evidence="1 2">DSM 7119</strain>
    </source>
</reference>
<name>A0A0P6XP00_9CHLR</name>
<dbReference type="InterPro" id="IPR045732">
    <property type="entry name" value="DUF6086"/>
</dbReference>
<dbReference type="EMBL" id="LGKP01000025">
    <property type="protein sequence ID" value="KPL85430.1"/>
    <property type="molecule type" value="Genomic_DNA"/>
</dbReference>
<gene>
    <name evidence="1" type="ORF">SE18_17495</name>
</gene>
<accession>A0A0P6XP00</accession>
<dbReference type="Pfam" id="PF19564">
    <property type="entry name" value="DUF6086"/>
    <property type="match status" value="1"/>
</dbReference>
<evidence type="ECO:0000313" key="1">
    <source>
        <dbReference type="EMBL" id="KPL85430.1"/>
    </source>
</evidence>
<dbReference type="STRING" id="70996.SE18_17495"/>
<protein>
    <submittedName>
        <fullName evidence="1">Uncharacterized protein</fullName>
    </submittedName>
</protein>